<evidence type="ECO:0000313" key="2">
    <source>
        <dbReference type="EMBL" id="VFQ73271.1"/>
    </source>
</evidence>
<feature type="signal peptide" evidence="1">
    <location>
        <begin position="1"/>
        <end position="30"/>
    </location>
</feature>
<name>A0A484LAJ9_9ASTE</name>
<accession>A0A484LAJ9</accession>
<gene>
    <name evidence="2" type="ORF">CCAM_LOCUS15047</name>
</gene>
<dbReference type="Proteomes" id="UP000595140">
    <property type="component" value="Unassembled WGS sequence"/>
</dbReference>
<keyword evidence="1" id="KW-0732">Signal</keyword>
<organism evidence="2 3">
    <name type="scientific">Cuscuta campestris</name>
    <dbReference type="NCBI Taxonomy" id="132261"/>
    <lineage>
        <taxon>Eukaryota</taxon>
        <taxon>Viridiplantae</taxon>
        <taxon>Streptophyta</taxon>
        <taxon>Embryophyta</taxon>
        <taxon>Tracheophyta</taxon>
        <taxon>Spermatophyta</taxon>
        <taxon>Magnoliopsida</taxon>
        <taxon>eudicotyledons</taxon>
        <taxon>Gunneridae</taxon>
        <taxon>Pentapetalae</taxon>
        <taxon>asterids</taxon>
        <taxon>lamiids</taxon>
        <taxon>Solanales</taxon>
        <taxon>Convolvulaceae</taxon>
        <taxon>Cuscuteae</taxon>
        <taxon>Cuscuta</taxon>
        <taxon>Cuscuta subgen. Grammica</taxon>
        <taxon>Cuscuta sect. Cleistogrammica</taxon>
    </lineage>
</organism>
<feature type="chain" id="PRO_5019783409" description="Secreted protein" evidence="1">
    <location>
        <begin position="31"/>
        <end position="81"/>
    </location>
</feature>
<keyword evidence="3" id="KW-1185">Reference proteome</keyword>
<evidence type="ECO:0000256" key="1">
    <source>
        <dbReference type="SAM" id="SignalP"/>
    </source>
</evidence>
<dbReference type="EMBL" id="OOIL02001171">
    <property type="protein sequence ID" value="VFQ73271.1"/>
    <property type="molecule type" value="Genomic_DNA"/>
</dbReference>
<protein>
    <recommendedName>
        <fullName evidence="4">Secreted protein</fullName>
    </recommendedName>
</protein>
<evidence type="ECO:0008006" key="4">
    <source>
        <dbReference type="Google" id="ProtNLM"/>
    </source>
</evidence>
<sequence length="81" mass="9455">MIHGLIMLSSFCRAILVCCFEALYAAGSMGLIGEEDGLWQNMCFYMMNKELDLIRLLQLLWKIYIEAKSQSWTKCIFRTYS</sequence>
<reference evidence="2 3" key="1">
    <citation type="submission" date="2018-04" db="EMBL/GenBank/DDBJ databases">
        <authorList>
            <person name="Vogel A."/>
        </authorList>
    </citation>
    <scope>NUCLEOTIDE SEQUENCE [LARGE SCALE GENOMIC DNA]</scope>
</reference>
<proteinExistence type="predicted"/>
<dbReference type="AlphaFoldDB" id="A0A484LAJ9"/>
<evidence type="ECO:0000313" key="3">
    <source>
        <dbReference type="Proteomes" id="UP000595140"/>
    </source>
</evidence>